<proteinExistence type="predicted"/>
<evidence type="ECO:0000313" key="2">
    <source>
        <dbReference type="EMBL" id="ATF05855.1"/>
    </source>
</evidence>
<gene>
    <name evidence="2" type="ORF">PhaeoP63_01780</name>
</gene>
<dbReference type="Proteomes" id="UP000217545">
    <property type="component" value="Chromosome"/>
</dbReference>
<protein>
    <submittedName>
        <fullName evidence="2">Uncharacterized protein</fullName>
    </submittedName>
</protein>
<name>A0AAD0ECX7_9RHOB</name>
<dbReference type="RefSeq" id="WP_024097221.1">
    <property type="nucleotide sequence ID" value="NZ_CP010588.1"/>
</dbReference>
<evidence type="ECO:0000256" key="1">
    <source>
        <dbReference type="SAM" id="MobiDB-lite"/>
    </source>
</evidence>
<reference evidence="2 3" key="1">
    <citation type="journal article" date="2017" name="Front. Microbiol.">
        <title>Phaeobacter piscinae sp. nov., a species of the Roseobacter group and potential aquaculture probiont.</title>
        <authorList>
            <person name="Sonnenschein E.C."/>
            <person name="Phippen C.B.W."/>
            <person name="Nielsen K.F."/>
            <person name="Mateiu R.V."/>
            <person name="Melchiorsen J."/>
            <person name="Gram L."/>
            <person name="Overmann J."/>
            <person name="Freese H.M."/>
        </authorList>
    </citation>
    <scope>NUCLEOTIDE SEQUENCE [LARGE SCALE GENOMIC DNA]</scope>
    <source>
        <strain evidence="2 3">P63</strain>
    </source>
</reference>
<dbReference type="AlphaFoldDB" id="A0AAD0ECX7"/>
<accession>A0AAD0ECX7</accession>
<feature type="compositionally biased region" description="Polar residues" evidence="1">
    <location>
        <begin position="1"/>
        <end position="10"/>
    </location>
</feature>
<evidence type="ECO:0000313" key="3">
    <source>
        <dbReference type="Proteomes" id="UP000217545"/>
    </source>
</evidence>
<organism evidence="2 3">
    <name type="scientific">Phaeobacter gallaeciensis</name>
    <dbReference type="NCBI Taxonomy" id="60890"/>
    <lineage>
        <taxon>Bacteria</taxon>
        <taxon>Pseudomonadati</taxon>
        <taxon>Pseudomonadota</taxon>
        <taxon>Alphaproteobacteria</taxon>
        <taxon>Rhodobacterales</taxon>
        <taxon>Roseobacteraceae</taxon>
        <taxon>Phaeobacter</taxon>
    </lineage>
</organism>
<dbReference type="GeneID" id="31848773"/>
<sequence length="157" mass="16777">MTQLYHTATTAPAPLPHRIRLSDGRSRTDPASFTAEEIADAGYIASPPQPDHDPATQRLTWDGAAWGVEDIPVPDPVYRDLDSAALISLLETAGGMTPEQVVQSSNDPNLTYFWLLLKVSPFTSRANPKLPGALAGLDALGYLPNGSQAVLDGWPTA</sequence>
<dbReference type="EMBL" id="CP010784">
    <property type="protein sequence ID" value="ATF05855.1"/>
    <property type="molecule type" value="Genomic_DNA"/>
</dbReference>
<feature type="region of interest" description="Disordered" evidence="1">
    <location>
        <begin position="1"/>
        <end position="30"/>
    </location>
</feature>